<dbReference type="InterPro" id="IPR029052">
    <property type="entry name" value="Metallo-depent_PP-like"/>
</dbReference>
<feature type="compositionally biased region" description="Basic and acidic residues" evidence="18">
    <location>
        <begin position="1792"/>
        <end position="1807"/>
    </location>
</feature>
<keyword evidence="15 17" id="KW-0469">Meiosis</keyword>
<gene>
    <name evidence="20" type="ORF">FB567DRAFT_543819</name>
</gene>
<dbReference type="Gene3D" id="3.60.21.10">
    <property type="match status" value="1"/>
</dbReference>
<feature type="compositionally biased region" description="Polar residues" evidence="18">
    <location>
        <begin position="1647"/>
        <end position="1667"/>
    </location>
</feature>
<evidence type="ECO:0000256" key="12">
    <source>
        <dbReference type="ARBA" id="ARBA00023204"/>
    </source>
</evidence>
<evidence type="ECO:0000256" key="17">
    <source>
        <dbReference type="RuleBase" id="RU003447"/>
    </source>
</evidence>
<feature type="domain" description="Mre11 DNA-binding" evidence="19">
    <location>
        <begin position="295"/>
        <end position="475"/>
    </location>
</feature>
<dbReference type="GO" id="GO:0007095">
    <property type="term" value="P:mitotic G2 DNA damage checkpoint signaling"/>
    <property type="evidence" value="ECO:0007669"/>
    <property type="project" value="TreeGrafter"/>
</dbReference>
<comment type="caution">
    <text evidence="20">The sequence shown here is derived from an EMBL/GenBank/DDBJ whole genome shotgun (WGS) entry which is preliminary data.</text>
</comment>
<keyword evidence="10 17" id="KW-0378">Hydrolase</keyword>
<evidence type="ECO:0000256" key="2">
    <source>
        <dbReference type="ARBA" id="ARBA00004123"/>
    </source>
</evidence>
<evidence type="ECO:0000256" key="14">
    <source>
        <dbReference type="ARBA" id="ARBA00023242"/>
    </source>
</evidence>
<evidence type="ECO:0000256" key="18">
    <source>
        <dbReference type="SAM" id="MobiDB-lite"/>
    </source>
</evidence>
<dbReference type="GO" id="GO:0097552">
    <property type="term" value="P:mitochondrial double-strand break repair via homologous recombination"/>
    <property type="evidence" value="ECO:0007669"/>
    <property type="project" value="TreeGrafter"/>
</dbReference>
<dbReference type="GO" id="GO:0008296">
    <property type="term" value="F:3'-5'-DNA exonuclease activity"/>
    <property type="evidence" value="ECO:0007669"/>
    <property type="project" value="InterPro"/>
</dbReference>
<evidence type="ECO:0000256" key="6">
    <source>
        <dbReference type="ARBA" id="ARBA00022722"/>
    </source>
</evidence>
<feature type="compositionally biased region" description="Low complexity" evidence="18">
    <location>
        <begin position="590"/>
        <end position="609"/>
    </location>
</feature>
<accession>A0A8K0W4B2</accession>
<dbReference type="Proteomes" id="UP000813461">
    <property type="component" value="Unassembled WGS sequence"/>
</dbReference>
<evidence type="ECO:0000256" key="3">
    <source>
        <dbReference type="ARBA" id="ARBA00004286"/>
    </source>
</evidence>
<evidence type="ECO:0000256" key="1">
    <source>
        <dbReference type="ARBA" id="ARBA00001936"/>
    </source>
</evidence>
<comment type="subcellular location">
    <subcellularLocation>
        <location evidence="3">Chromosome</location>
    </subcellularLocation>
    <subcellularLocation>
        <location evidence="2">Nucleus</location>
    </subcellularLocation>
</comment>
<dbReference type="FunFam" id="3.60.21.10:FF:000011">
    <property type="entry name" value="Double-strand break repair protein"/>
    <property type="match status" value="1"/>
</dbReference>
<keyword evidence="9 17" id="KW-0227">DNA damage</keyword>
<dbReference type="EMBL" id="JAGMVJ010000001">
    <property type="protein sequence ID" value="KAH7095511.1"/>
    <property type="molecule type" value="Genomic_DNA"/>
</dbReference>
<dbReference type="SMART" id="SM01347">
    <property type="entry name" value="Mre11_DNA_bind"/>
    <property type="match status" value="1"/>
</dbReference>
<feature type="compositionally biased region" description="Basic and acidic residues" evidence="18">
    <location>
        <begin position="971"/>
        <end position="981"/>
    </location>
</feature>
<feature type="region of interest" description="Disordered" evidence="18">
    <location>
        <begin position="932"/>
        <end position="994"/>
    </location>
</feature>
<feature type="region of interest" description="Disordered" evidence="18">
    <location>
        <begin position="1265"/>
        <end position="1400"/>
    </location>
</feature>
<dbReference type="GO" id="GO:0000014">
    <property type="term" value="F:single-stranded DNA endodeoxyribonuclease activity"/>
    <property type="evidence" value="ECO:0007669"/>
    <property type="project" value="TreeGrafter"/>
</dbReference>
<organism evidence="20 21">
    <name type="scientific">Paraphoma chrysanthemicola</name>
    <dbReference type="NCBI Taxonomy" id="798071"/>
    <lineage>
        <taxon>Eukaryota</taxon>
        <taxon>Fungi</taxon>
        <taxon>Dikarya</taxon>
        <taxon>Ascomycota</taxon>
        <taxon>Pezizomycotina</taxon>
        <taxon>Dothideomycetes</taxon>
        <taxon>Pleosporomycetidae</taxon>
        <taxon>Pleosporales</taxon>
        <taxon>Pleosporineae</taxon>
        <taxon>Phaeosphaeriaceae</taxon>
        <taxon>Paraphoma</taxon>
    </lineage>
</organism>
<dbReference type="InterPro" id="IPR004843">
    <property type="entry name" value="Calcineurin-like_PHP"/>
</dbReference>
<keyword evidence="7" id="KW-0479">Metal-binding</keyword>
<dbReference type="NCBIfam" id="TIGR00583">
    <property type="entry name" value="mre11"/>
    <property type="match status" value="1"/>
</dbReference>
<feature type="compositionally biased region" description="Acidic residues" evidence="18">
    <location>
        <begin position="719"/>
        <end position="729"/>
    </location>
</feature>
<evidence type="ECO:0000256" key="4">
    <source>
        <dbReference type="ARBA" id="ARBA00009028"/>
    </source>
</evidence>
<dbReference type="Pfam" id="PF04152">
    <property type="entry name" value="Mre11_DNA_bind"/>
    <property type="match status" value="1"/>
</dbReference>
<evidence type="ECO:0000256" key="9">
    <source>
        <dbReference type="ARBA" id="ARBA00022763"/>
    </source>
</evidence>
<protein>
    <recommendedName>
        <fullName evidence="19">Mre11 DNA-binding domain-containing protein</fullName>
    </recommendedName>
</protein>
<evidence type="ECO:0000313" key="20">
    <source>
        <dbReference type="EMBL" id="KAH7095511.1"/>
    </source>
</evidence>
<sequence>MPARARVQQRGVDTIRILVATDSHVGYNERDAYRKDDSWQTFDEVMKLAKKHDVDMVLHAGDLFHENKPSRKSMYHVMRSIRENCLGEKPCELEFLSDASENFGGIFDHVNYEDEDINIAIPFFAIHGNHDDPSGEGSYSPLDLLQASGLVNYFGRTPEVDKIAIKPVLLQKGRTKLALYGLSNVRDERLFHTWRDGNVKFFQPGTQKDEWFNIMSVHQNHHAHTPTSYLPENFLPDFMDLVVWGHEHECLIDPRLNPEMGFHVMQPGSSIATSLMPGEAVPKHVAILSITGKEFQTETIRLKSVRPFIMKEIVLAEEKEIKDKELWRVNDNRTKITQYLTKVVDELIDEAKREWLELQDDREEGDDIDPPLPLVRLRVEYTAPQPGEFRVENPQRFSSGFQERVANTQDIVQFYRKKKTATRTAKNVAEMPEESVMAEMQASTIKVDKLVKEFLAAQSLTILPQNSFGDAVTQFVDKDDKHAMELFVEESLGNQLKHLMTSELEEDDIIQEMDTYKSHLEDLFQTGKIKKKKRSNLKPKPFGWDSEEDGSWADQPAAIVRPDEDGEDDDNASLASVPTKKPAARGRGKAAGTTRKTAAATKKAAPVAKGGRGKKKVVEEEDEEDNDDDVIMLDDDDEESDDAVFVPEKKKAPARKTAAAAKPPARAKSPAKKSTTSRAKAPATGRQATLNFSQAGTAGTQRSQPTRTPVARGKKAVEPSDDEISDDSAFDPPTSRARVFDSNFRPLPSSKGIEAVAPVNVLTAPDLTIASVATLSAAPLSFPPLPLLRRSEGVAGEAQVKTTNSHSLSSTIHTLIRPTFSCSSFSFLDSCRSFLTCSPSIDLRWGYSHHTISTVLAGSLRLLIGSTALPLTPRHFNSSLPLRLSDAPSAMSYKVEELLALRDSVSESAVSIDKFADEDVIKEHVLRPSVSASANLTSRSSGRSLRPPTTLPPAPAAPQKRPSPTPSFKRGKAEKLLKEHGSPPGLRVTAGGRIVPSDLPPLGTSRFPDNTFKPTVLRVAPENVMPTQPQPSNGATARIEIVGGQPVIFIGDRMFALPAVNDSSTAGSAPFDSTSTKADLPKLNTQASMPTLPYGPPRANSTSPFTGLDLATLRAQQTLKKQELRTVEQTEVLQASHQTEAWRAGMIEKKRCLIVELDALRKSIAALEHENSGGSHTSTFPGPVGSASGTAVLPSFVPQVQQPVPQSLFAYPAANPYTPLMVYPPPFGAYTAMPAAEPASFTAPPAGPPHSPGSASRRSRAIEIKPPQQGAKKPALNPKSPTYEPAAKSASSQGNVPPTPSPPKRSPWRNQDAPLSDMLQHRVVSQKPSLSSIDTTDFFPNNTHEHSTTRLAPQVGELKQPSNDNTVVPSTPEKHWPASPWNEATSGHSKGNEPISKLTSWPEAFGKQPSSTTLRQTAASQLSSGVFEQAPVIGKYATIPPSAHNVLPPSGSNQRTSNDENWPFSRKAVPHVPSTYQEGYQAGYDHIGMPDSPDVLQGYIQGLLHFLSDESKKGHLDAPLRDNYLRSIDSRTPSLRGLVANSMPHDSAVSMTFNQNNVPNGDYDNVRSSKDSIMASLRRENSPRDSTPNVLGSHGRFDEASYASRQRNVSGQQCTTSPALFPDRLASGRQVASENEPVQPTHDKGSASLSSGTYQRQFSGVQRQNRGYGTPLSMQRFYPTPTEMSPKGFSSEAAPTVRPFPNHRLSGLDGAMDDLADLVMDTHVNESGSAAGNRSNEAPIPVGGETEEVGASCFGSSAGKGKQKAPLSPTKTSSNARDDGVSSPNASNSPKKSGEHSPAKAKLEHVTNKFRRTKKDDPRTMSPEEKVERSKKWRDRFQAIKRSELEEIEKHRRNNRT</sequence>
<dbReference type="PANTHER" id="PTHR10139">
    <property type="entry name" value="DOUBLE-STRAND BREAK REPAIR PROTEIN MRE11"/>
    <property type="match status" value="1"/>
</dbReference>
<feature type="compositionally biased region" description="Polar residues" evidence="18">
    <location>
        <begin position="686"/>
        <end position="707"/>
    </location>
</feature>
<proteinExistence type="inferred from homology"/>
<feature type="compositionally biased region" description="Polar residues" evidence="18">
    <location>
        <begin position="932"/>
        <end position="943"/>
    </location>
</feature>
<comment type="cofactor">
    <cofactor evidence="1">
        <name>Mn(2+)</name>
        <dbReference type="ChEBI" id="CHEBI:29035"/>
    </cofactor>
</comment>
<evidence type="ECO:0000256" key="5">
    <source>
        <dbReference type="ARBA" id="ARBA00022454"/>
    </source>
</evidence>
<evidence type="ECO:0000256" key="16">
    <source>
        <dbReference type="ARBA" id="ARBA00064981"/>
    </source>
</evidence>
<evidence type="ECO:0000256" key="15">
    <source>
        <dbReference type="ARBA" id="ARBA00023254"/>
    </source>
</evidence>
<dbReference type="CDD" id="cd00840">
    <property type="entry name" value="MPP_Mre11_N"/>
    <property type="match status" value="1"/>
</dbReference>
<keyword evidence="21" id="KW-1185">Reference proteome</keyword>
<dbReference type="Pfam" id="PF00149">
    <property type="entry name" value="Metallophos"/>
    <property type="match status" value="1"/>
</dbReference>
<keyword evidence="6 17" id="KW-0540">Nuclease</keyword>
<feature type="region of interest" description="Disordered" evidence="18">
    <location>
        <begin position="530"/>
        <end position="741"/>
    </location>
</feature>
<dbReference type="GO" id="GO:0000724">
    <property type="term" value="P:double-strand break repair via homologous recombination"/>
    <property type="evidence" value="ECO:0007669"/>
    <property type="project" value="TreeGrafter"/>
</dbReference>
<dbReference type="GO" id="GO:0006303">
    <property type="term" value="P:double-strand break repair via nonhomologous end joining"/>
    <property type="evidence" value="ECO:0007669"/>
    <property type="project" value="TreeGrafter"/>
</dbReference>
<dbReference type="InterPro" id="IPR007281">
    <property type="entry name" value="Mre11_DNA-bd"/>
</dbReference>
<dbReference type="Gene3D" id="3.30.110.110">
    <property type="entry name" value="Mre11, capping domain"/>
    <property type="match status" value="1"/>
</dbReference>
<reference evidence="20" key="1">
    <citation type="journal article" date="2021" name="Nat. Commun.">
        <title>Genetic determinants of endophytism in the Arabidopsis root mycobiome.</title>
        <authorList>
            <person name="Mesny F."/>
            <person name="Miyauchi S."/>
            <person name="Thiergart T."/>
            <person name="Pickel B."/>
            <person name="Atanasova L."/>
            <person name="Karlsson M."/>
            <person name="Huettel B."/>
            <person name="Barry K.W."/>
            <person name="Haridas S."/>
            <person name="Chen C."/>
            <person name="Bauer D."/>
            <person name="Andreopoulos W."/>
            <person name="Pangilinan J."/>
            <person name="LaButti K."/>
            <person name="Riley R."/>
            <person name="Lipzen A."/>
            <person name="Clum A."/>
            <person name="Drula E."/>
            <person name="Henrissat B."/>
            <person name="Kohler A."/>
            <person name="Grigoriev I.V."/>
            <person name="Martin F.M."/>
            <person name="Hacquard S."/>
        </authorList>
    </citation>
    <scope>NUCLEOTIDE SEQUENCE</scope>
    <source>
        <strain evidence="20">MPI-SDFR-AT-0120</strain>
    </source>
</reference>
<evidence type="ECO:0000313" key="21">
    <source>
        <dbReference type="Proteomes" id="UP000813461"/>
    </source>
</evidence>
<feature type="compositionally biased region" description="Pro residues" evidence="18">
    <location>
        <begin position="949"/>
        <end position="965"/>
    </location>
</feature>
<dbReference type="GO" id="GO:0000723">
    <property type="term" value="P:telomere maintenance"/>
    <property type="evidence" value="ECO:0007669"/>
    <property type="project" value="TreeGrafter"/>
</dbReference>
<feature type="region of interest" description="Disordered" evidence="18">
    <location>
        <begin position="1629"/>
        <end position="1671"/>
    </location>
</feature>
<feature type="compositionally biased region" description="Acidic residues" evidence="18">
    <location>
        <begin position="619"/>
        <end position="642"/>
    </location>
</feature>
<dbReference type="SUPFAM" id="SSF56300">
    <property type="entry name" value="Metallo-dependent phosphatases"/>
    <property type="match status" value="1"/>
</dbReference>
<feature type="compositionally biased region" description="Polar residues" evidence="18">
    <location>
        <begin position="1726"/>
        <end position="1736"/>
    </location>
</feature>
<dbReference type="GO" id="GO:0030145">
    <property type="term" value="F:manganese ion binding"/>
    <property type="evidence" value="ECO:0007669"/>
    <property type="project" value="InterPro"/>
</dbReference>
<keyword evidence="14 17" id="KW-0539">Nucleus</keyword>
<evidence type="ECO:0000256" key="7">
    <source>
        <dbReference type="ARBA" id="ARBA00022723"/>
    </source>
</evidence>
<keyword evidence="13 17" id="KW-0464">Manganese</keyword>
<comment type="similarity">
    <text evidence="4 17">Belongs to the MRE11/RAD32 family.</text>
</comment>
<keyword evidence="12 17" id="KW-0234">DNA repair</keyword>
<feature type="compositionally biased region" description="Low complexity" evidence="18">
    <location>
        <begin position="1782"/>
        <end position="1791"/>
    </location>
</feature>
<dbReference type="InterPro" id="IPR003701">
    <property type="entry name" value="Mre11"/>
</dbReference>
<feature type="compositionally biased region" description="Low complexity" evidence="18">
    <location>
        <begin position="655"/>
        <end position="683"/>
    </location>
</feature>
<dbReference type="PANTHER" id="PTHR10139:SF1">
    <property type="entry name" value="DOUBLE-STRAND BREAK REPAIR PROTEIN MRE11"/>
    <property type="match status" value="1"/>
</dbReference>
<feature type="compositionally biased region" description="Polar residues" evidence="18">
    <location>
        <begin position="1360"/>
        <end position="1369"/>
    </location>
</feature>
<dbReference type="GO" id="GO:0035861">
    <property type="term" value="C:site of double-strand break"/>
    <property type="evidence" value="ECO:0007669"/>
    <property type="project" value="TreeGrafter"/>
</dbReference>
<evidence type="ECO:0000256" key="8">
    <source>
        <dbReference type="ARBA" id="ARBA00022759"/>
    </source>
</evidence>
<dbReference type="GO" id="GO:0042138">
    <property type="term" value="P:meiotic DNA double-strand break formation"/>
    <property type="evidence" value="ECO:0007669"/>
    <property type="project" value="TreeGrafter"/>
</dbReference>
<feature type="compositionally biased region" description="Basic and acidic residues" evidence="18">
    <location>
        <begin position="1814"/>
        <end position="1850"/>
    </location>
</feature>
<feature type="region of interest" description="Disordered" evidence="18">
    <location>
        <begin position="1576"/>
        <end position="1595"/>
    </location>
</feature>
<dbReference type="GO" id="GO:0031573">
    <property type="term" value="P:mitotic intra-S DNA damage checkpoint signaling"/>
    <property type="evidence" value="ECO:0007669"/>
    <property type="project" value="TreeGrafter"/>
</dbReference>
<feature type="region of interest" description="Disordered" evidence="18">
    <location>
        <begin position="1726"/>
        <end position="1857"/>
    </location>
</feature>
<evidence type="ECO:0000256" key="13">
    <source>
        <dbReference type="ARBA" id="ARBA00023211"/>
    </source>
</evidence>
<dbReference type="GO" id="GO:0030870">
    <property type="term" value="C:Mre11 complex"/>
    <property type="evidence" value="ECO:0007669"/>
    <property type="project" value="InterPro"/>
</dbReference>
<dbReference type="OrthoDB" id="30417at2759"/>
<evidence type="ECO:0000256" key="10">
    <source>
        <dbReference type="ARBA" id="ARBA00022801"/>
    </source>
</evidence>
<keyword evidence="5" id="KW-0158">Chromosome</keyword>
<evidence type="ECO:0000256" key="11">
    <source>
        <dbReference type="ARBA" id="ARBA00022839"/>
    </source>
</evidence>
<dbReference type="InterPro" id="IPR041796">
    <property type="entry name" value="Mre11_N"/>
</dbReference>
<keyword evidence="8 17" id="KW-0255">Endonuclease</keyword>
<evidence type="ECO:0000259" key="19">
    <source>
        <dbReference type="SMART" id="SM01347"/>
    </source>
</evidence>
<name>A0A8K0W4B2_9PLEO</name>
<comment type="subunit">
    <text evidence="16">Component of the MRN complex composed of two heterodimers RAD50 and MRE11 associated with a single NBS1.</text>
</comment>
<dbReference type="InterPro" id="IPR038487">
    <property type="entry name" value="Mre11_capping_dom"/>
</dbReference>
<keyword evidence="11 17" id="KW-0269">Exonuclease</keyword>
<feature type="compositionally biased region" description="Polar residues" evidence="18">
    <location>
        <begin position="1326"/>
        <end position="1342"/>
    </location>
</feature>